<feature type="chain" id="PRO_5019294717" evidence="1">
    <location>
        <begin position="33"/>
        <end position="189"/>
    </location>
</feature>
<dbReference type="RefSeq" id="XP_028472091.1">
    <property type="nucleotide sequence ID" value="XM_028619518.1"/>
</dbReference>
<name>A0A427XE07_9TREE</name>
<feature type="signal peptide" evidence="1">
    <location>
        <begin position="1"/>
        <end position="32"/>
    </location>
</feature>
<dbReference type="Proteomes" id="UP000279236">
    <property type="component" value="Unassembled WGS sequence"/>
</dbReference>
<comment type="caution">
    <text evidence="2">The sequence shown here is derived from an EMBL/GenBank/DDBJ whole genome shotgun (WGS) entry which is preliminary data.</text>
</comment>
<evidence type="ECO:0000313" key="3">
    <source>
        <dbReference type="Proteomes" id="UP000279236"/>
    </source>
</evidence>
<dbReference type="EMBL" id="RSCE01000019">
    <property type="protein sequence ID" value="RSH76944.1"/>
    <property type="molecule type" value="Genomic_DNA"/>
</dbReference>
<accession>A0A427XE07</accession>
<evidence type="ECO:0000256" key="1">
    <source>
        <dbReference type="SAM" id="SignalP"/>
    </source>
</evidence>
<keyword evidence="3" id="KW-1185">Reference proteome</keyword>
<protein>
    <submittedName>
        <fullName evidence="2">Uncharacterized protein</fullName>
    </submittedName>
</protein>
<evidence type="ECO:0000313" key="2">
    <source>
        <dbReference type="EMBL" id="RSH76944.1"/>
    </source>
</evidence>
<keyword evidence="1" id="KW-0732">Signal</keyword>
<gene>
    <name evidence="2" type="ORF">EHS24_003881</name>
</gene>
<sequence>MAPSSTAGIAKKATGWSTVLLAAQLALSPVIASPLPMPTTGLAERLHSAGQKRDQWFTLQYYEGTSCQGDPFLETGMGMDEDKYTGSGCLNNMKDAYTREEKCVRSVKVNAQHTWNETNVMDLTLRRNADCSDIITDTYIRFQPGQTYCQTVEDTDCVRSVQALVFGYVDPAHAGDSTAAGPVATTAPQ</sequence>
<organism evidence="2 3">
    <name type="scientific">Apiotrichum porosum</name>
    <dbReference type="NCBI Taxonomy" id="105984"/>
    <lineage>
        <taxon>Eukaryota</taxon>
        <taxon>Fungi</taxon>
        <taxon>Dikarya</taxon>
        <taxon>Basidiomycota</taxon>
        <taxon>Agaricomycotina</taxon>
        <taxon>Tremellomycetes</taxon>
        <taxon>Trichosporonales</taxon>
        <taxon>Trichosporonaceae</taxon>
        <taxon>Apiotrichum</taxon>
    </lineage>
</organism>
<dbReference type="GeneID" id="39588424"/>
<proteinExistence type="predicted"/>
<reference evidence="2 3" key="1">
    <citation type="submission" date="2018-11" db="EMBL/GenBank/DDBJ databases">
        <title>Genome sequence of Apiotrichum porosum DSM 27194.</title>
        <authorList>
            <person name="Aliyu H."/>
            <person name="Gorte O."/>
            <person name="Ochsenreither K."/>
        </authorList>
    </citation>
    <scope>NUCLEOTIDE SEQUENCE [LARGE SCALE GENOMIC DNA]</scope>
    <source>
        <strain evidence="2 3">DSM 27194</strain>
    </source>
</reference>
<dbReference type="AlphaFoldDB" id="A0A427XE07"/>